<feature type="transmembrane region" description="Helical" evidence="7">
    <location>
        <begin position="334"/>
        <end position="360"/>
    </location>
</feature>
<accession>A0A1D8AUB8</accession>
<gene>
    <name evidence="10" type="primary">dsbD</name>
    <name evidence="10" type="ORF">Verru16b_01522</name>
</gene>
<feature type="region of interest" description="Disordered" evidence="6">
    <location>
        <begin position="262"/>
        <end position="326"/>
    </location>
</feature>
<dbReference type="InterPro" id="IPR036249">
    <property type="entry name" value="Thioredoxin-like_sf"/>
</dbReference>
<proteinExistence type="predicted"/>
<dbReference type="GO" id="GO:0016020">
    <property type="term" value="C:membrane"/>
    <property type="evidence" value="ECO:0007669"/>
    <property type="project" value="UniProtKB-SubCell"/>
</dbReference>
<feature type="transmembrane region" description="Helical" evidence="7">
    <location>
        <begin position="492"/>
        <end position="515"/>
    </location>
</feature>
<keyword evidence="5 7" id="KW-0472">Membrane</keyword>
<feature type="compositionally biased region" description="Polar residues" evidence="6">
    <location>
        <begin position="291"/>
        <end position="311"/>
    </location>
</feature>
<feature type="compositionally biased region" description="Low complexity" evidence="6">
    <location>
        <begin position="312"/>
        <end position="325"/>
    </location>
</feature>
<dbReference type="Pfam" id="PF02683">
    <property type="entry name" value="DsbD_TM"/>
    <property type="match status" value="1"/>
</dbReference>
<dbReference type="GO" id="GO:0045454">
    <property type="term" value="P:cell redox homeostasis"/>
    <property type="evidence" value="ECO:0007669"/>
    <property type="project" value="TreeGrafter"/>
</dbReference>
<dbReference type="CDD" id="cd02953">
    <property type="entry name" value="DsbDgamma"/>
    <property type="match status" value="1"/>
</dbReference>
<feature type="transmembrane region" description="Helical" evidence="7">
    <location>
        <begin position="381"/>
        <end position="401"/>
    </location>
</feature>
<comment type="subcellular location">
    <subcellularLocation>
        <location evidence="1">Membrane</location>
        <topology evidence="1">Multi-pass membrane protein</topology>
    </subcellularLocation>
</comment>
<feature type="domain" description="Cytochrome C biogenesis protein transmembrane" evidence="8">
    <location>
        <begin position="336"/>
        <end position="548"/>
    </location>
</feature>
<evidence type="ECO:0000256" key="3">
    <source>
        <dbReference type="ARBA" id="ARBA00022748"/>
    </source>
</evidence>
<feature type="transmembrane region" description="Helical" evidence="7">
    <location>
        <begin position="421"/>
        <end position="447"/>
    </location>
</feature>
<feature type="transmembrane region" description="Helical" evidence="7">
    <location>
        <begin position="586"/>
        <end position="603"/>
    </location>
</feature>
<feature type="transmembrane region" description="Helical" evidence="7">
    <location>
        <begin position="561"/>
        <end position="579"/>
    </location>
</feature>
<dbReference type="Pfam" id="PF11412">
    <property type="entry name" value="DsbD_N"/>
    <property type="match status" value="1"/>
</dbReference>
<sequence>MILRRLLCLPALSLSIGLLFLPGLIMAAPGAVKKGAVTAELVAREASIQPGRPFTVALKLTHDPHWHTYWINPGTGYPTSLHWKLPPGFTAGPIVWPTPHVVKDAKGIVTGHGYENEILLFVEISTDKTLVAGSTVTLRATADWLMCKEVCMPGDAALELALPVTAETPRDDSAAAMLFDRAAPTLPQPLTGWTATARRTGDTFTVRLTPDAGTTHRPAGLHLFDTAGLIDYAAPQVITEDQGSLVLTLAAAKEGDPAAPRLAGVLSSTNGWPGRPDTPGAAFDLPLGAATTPNDQALTPGSEATTDAGPSTQQPTTNNQQLPASAAPPAPAGLLATLAFALLGGLVLNLMPCVFPVLGIKVLGFVNQSGSDRTKVITHGLVFSLGVLVSFWALAGLLLALRAGGSQLGWGFQLQSPAFVFGMAAFLLIFALNLSGLFEVGLSATAVGGKLQMQQGYGGSFFTGVLATLVATPCSAPFLAPALGAALALPAFSSLLVFTAIAIGLAAPYLLLSIFPAAVKLLPRPGAWMETFKQLMAFPLYATVGWLLWVLAAQTKDNDNALLLIVLGFVLIAMAAWVYGRFVKPAGRVAAAALLVGGLWLGWPVAAEPAPAGASGYVVKWEPWSPAALEAARAAGRTVYVDFTARWCATCQTNKATVFSSGDVLADLAQRNVLLLRADWTSKDPAITAELARWNRSAVPFNLIYAPGRPEPLILPELLTPGIVRDALASVSRPGN</sequence>
<dbReference type="OrthoDB" id="9811036at2"/>
<dbReference type="InterPro" id="IPR003834">
    <property type="entry name" value="Cyt_c_assmbl_TM_dom"/>
</dbReference>
<dbReference type="InterPro" id="IPR028250">
    <property type="entry name" value="DsbDN"/>
</dbReference>
<protein>
    <submittedName>
        <fullName evidence="10">Thiol:disulfide interchange protein DsbD</fullName>
        <ecNumber evidence="10">1.8.1.8</ecNumber>
    </submittedName>
</protein>
<dbReference type="PANTHER" id="PTHR32234:SF3">
    <property type="entry name" value="SUPPRESSION OF COPPER SENSITIVITY PROTEIN"/>
    <property type="match status" value="1"/>
</dbReference>
<dbReference type="PATRIC" id="fig|1838286.3.peg.1538"/>
<keyword evidence="3" id="KW-0201">Cytochrome c-type biogenesis</keyword>
<dbReference type="InterPro" id="IPR035671">
    <property type="entry name" value="DsbD_gamma"/>
</dbReference>
<name>A0A1D8AUB8_9BACT</name>
<feature type="domain" description="Thiol:disulfide interchange protein DsbD N-terminal" evidence="9">
    <location>
        <begin position="46"/>
        <end position="160"/>
    </location>
</feature>
<keyword evidence="4 7" id="KW-1133">Transmembrane helix</keyword>
<feature type="transmembrane region" description="Helical" evidence="7">
    <location>
        <begin position="535"/>
        <end position="555"/>
    </location>
</feature>
<evidence type="ECO:0000256" key="5">
    <source>
        <dbReference type="ARBA" id="ARBA00023136"/>
    </source>
</evidence>
<feature type="transmembrane region" description="Helical" evidence="7">
    <location>
        <begin position="459"/>
        <end position="480"/>
    </location>
</feature>
<dbReference type="KEGG" id="obg:Verru16b_01522"/>
<dbReference type="STRING" id="1838286.Verru16b_01522"/>
<evidence type="ECO:0000256" key="7">
    <source>
        <dbReference type="SAM" id="Phobius"/>
    </source>
</evidence>
<evidence type="ECO:0000259" key="9">
    <source>
        <dbReference type="Pfam" id="PF11412"/>
    </source>
</evidence>
<keyword evidence="2 7" id="KW-0812">Transmembrane</keyword>
<evidence type="ECO:0000313" key="11">
    <source>
        <dbReference type="Proteomes" id="UP000095228"/>
    </source>
</evidence>
<dbReference type="Proteomes" id="UP000095228">
    <property type="component" value="Chromosome"/>
</dbReference>
<evidence type="ECO:0000256" key="2">
    <source>
        <dbReference type="ARBA" id="ARBA00022692"/>
    </source>
</evidence>
<dbReference type="Pfam" id="PF13899">
    <property type="entry name" value="Thioredoxin_7"/>
    <property type="match status" value="1"/>
</dbReference>
<dbReference type="AlphaFoldDB" id="A0A1D8AUB8"/>
<dbReference type="Gene3D" id="3.40.30.10">
    <property type="entry name" value="Glutaredoxin"/>
    <property type="match status" value="1"/>
</dbReference>
<dbReference type="SUPFAM" id="SSF52833">
    <property type="entry name" value="Thioredoxin-like"/>
    <property type="match status" value="1"/>
</dbReference>
<dbReference type="EC" id="1.8.1.8" evidence="10"/>
<dbReference type="RefSeq" id="WP_069961706.1">
    <property type="nucleotide sequence ID" value="NZ_CP016094.1"/>
</dbReference>
<dbReference type="GO" id="GO:0017004">
    <property type="term" value="P:cytochrome complex assembly"/>
    <property type="evidence" value="ECO:0007669"/>
    <property type="project" value="UniProtKB-KW"/>
</dbReference>
<evidence type="ECO:0000313" key="10">
    <source>
        <dbReference type="EMBL" id="AOS44460.1"/>
    </source>
</evidence>
<dbReference type="PANTHER" id="PTHR32234">
    <property type="entry name" value="THIOL:DISULFIDE INTERCHANGE PROTEIN DSBD"/>
    <property type="match status" value="1"/>
</dbReference>
<organism evidence="10 11">
    <name type="scientific">Lacunisphaera limnophila</name>
    <dbReference type="NCBI Taxonomy" id="1838286"/>
    <lineage>
        <taxon>Bacteria</taxon>
        <taxon>Pseudomonadati</taxon>
        <taxon>Verrucomicrobiota</taxon>
        <taxon>Opitutia</taxon>
        <taxon>Opitutales</taxon>
        <taxon>Opitutaceae</taxon>
        <taxon>Lacunisphaera</taxon>
    </lineage>
</organism>
<dbReference type="GO" id="GO:0047134">
    <property type="term" value="F:protein-disulfide reductase [NAD(P)H] activity"/>
    <property type="evidence" value="ECO:0007669"/>
    <property type="project" value="UniProtKB-EC"/>
</dbReference>
<evidence type="ECO:0000256" key="6">
    <source>
        <dbReference type="SAM" id="MobiDB-lite"/>
    </source>
</evidence>
<evidence type="ECO:0000259" key="8">
    <source>
        <dbReference type="Pfam" id="PF02683"/>
    </source>
</evidence>
<reference evidence="10 11" key="1">
    <citation type="submission" date="2016-06" db="EMBL/GenBank/DDBJ databases">
        <title>Three novel species with peptidoglycan cell walls form the new genus Lacunisphaera gen. nov. in the family Opitutaceae of the verrucomicrobial subdivision 4.</title>
        <authorList>
            <person name="Rast P."/>
            <person name="Gloeckner I."/>
            <person name="Jogler M."/>
            <person name="Boedeker C."/>
            <person name="Jeske O."/>
            <person name="Wiegand S."/>
            <person name="Reinhardt R."/>
            <person name="Schumann P."/>
            <person name="Rohde M."/>
            <person name="Spring S."/>
            <person name="Gloeckner F.O."/>
            <person name="Jogler C."/>
        </authorList>
    </citation>
    <scope>NUCLEOTIDE SEQUENCE [LARGE SCALE GENOMIC DNA]</scope>
    <source>
        <strain evidence="10 11">IG16b</strain>
    </source>
</reference>
<evidence type="ECO:0000256" key="1">
    <source>
        <dbReference type="ARBA" id="ARBA00004141"/>
    </source>
</evidence>
<dbReference type="EMBL" id="CP016094">
    <property type="protein sequence ID" value="AOS44460.1"/>
    <property type="molecule type" value="Genomic_DNA"/>
</dbReference>
<keyword evidence="11" id="KW-1185">Reference proteome</keyword>
<evidence type="ECO:0000256" key="4">
    <source>
        <dbReference type="ARBA" id="ARBA00022989"/>
    </source>
</evidence>
<keyword evidence="10" id="KW-0560">Oxidoreductase</keyword>